<keyword evidence="5" id="KW-0720">Serine protease</keyword>
<evidence type="ECO:0000256" key="2">
    <source>
        <dbReference type="ARBA" id="ARBA00022645"/>
    </source>
</evidence>
<protein>
    <submittedName>
        <fullName evidence="8">LD-carboxypeptidase</fullName>
    </submittedName>
</protein>
<feature type="domain" description="LD-carboxypeptidase N-terminal" evidence="6">
    <location>
        <begin position="9"/>
        <end position="124"/>
    </location>
</feature>
<dbReference type="PIRSF" id="PIRSF028757">
    <property type="entry name" value="LD-carboxypeptidase"/>
    <property type="match status" value="1"/>
</dbReference>
<evidence type="ECO:0000256" key="1">
    <source>
        <dbReference type="ARBA" id="ARBA00010233"/>
    </source>
</evidence>
<evidence type="ECO:0000313" key="8">
    <source>
        <dbReference type="EMBL" id="MBK0401608.1"/>
    </source>
</evidence>
<dbReference type="CDD" id="cd07025">
    <property type="entry name" value="Peptidase_S66"/>
    <property type="match status" value="1"/>
</dbReference>
<name>A0ABS1BWU4_9BACT</name>
<keyword evidence="9" id="KW-1185">Reference proteome</keyword>
<comment type="similarity">
    <text evidence="1">Belongs to the peptidase S66 family.</text>
</comment>
<dbReference type="Gene3D" id="3.40.50.10740">
    <property type="entry name" value="Class I glutamine amidotransferase-like"/>
    <property type="match status" value="1"/>
</dbReference>
<dbReference type="Pfam" id="PF02016">
    <property type="entry name" value="Peptidase_S66"/>
    <property type="match status" value="1"/>
</dbReference>
<dbReference type="InterPro" id="IPR040449">
    <property type="entry name" value="Peptidase_S66_N"/>
</dbReference>
<dbReference type="InterPro" id="IPR027478">
    <property type="entry name" value="LdcA_N"/>
</dbReference>
<dbReference type="Pfam" id="PF17676">
    <property type="entry name" value="Peptidase_S66C"/>
    <property type="match status" value="1"/>
</dbReference>
<dbReference type="PANTHER" id="PTHR30237:SF2">
    <property type="entry name" value="MUREIN TETRAPEPTIDE CARBOXYPEPTIDASE"/>
    <property type="match status" value="1"/>
</dbReference>
<evidence type="ECO:0000259" key="6">
    <source>
        <dbReference type="Pfam" id="PF02016"/>
    </source>
</evidence>
<keyword evidence="2" id="KW-0121">Carboxypeptidase</keyword>
<gene>
    <name evidence="8" type="ORF">I5M27_01345</name>
</gene>
<evidence type="ECO:0000259" key="7">
    <source>
        <dbReference type="Pfam" id="PF17676"/>
    </source>
</evidence>
<sequence length="298" mass="33280">MNLQAGDKIAIVSTARKVSLEEMQPAITVLQSWGLEVILGETIGAEFHQFAGSDALRRSDLQRFLDDASVKAILCARGGYGTARILDDLDFTEFARNPKWVIGFSDVTALHAHLYKLGFESLHAIMPILFPREGSEAAIESLRKILFGEAISYEVPAHTFNRLGKAEGELVGGNLSILHTIIGTRSDFDYDGKILFLEDLDEYLYHLDRMLVHLDRCGKLQNLAGLIIGHMSDMKDNLIPFGQNAYEIIREHTSKYNFPVCFDFPVGHEAHNLALVCGRKARLEVGKDGSWLEYLAKN</sequence>
<reference evidence="8 9" key="1">
    <citation type="submission" date="2020-12" db="EMBL/GenBank/DDBJ databases">
        <title>Bacterial novel species Adhaeribacter sp. BT258 isolated from soil.</title>
        <authorList>
            <person name="Jung H.-Y."/>
        </authorList>
    </citation>
    <scope>NUCLEOTIDE SEQUENCE [LARGE SCALE GENOMIC DNA]</scope>
    <source>
        <strain evidence="8 9">BT258</strain>
    </source>
</reference>
<dbReference type="EMBL" id="JAEHFX010000001">
    <property type="protein sequence ID" value="MBK0401608.1"/>
    <property type="molecule type" value="Genomic_DNA"/>
</dbReference>
<dbReference type="RefSeq" id="WP_200504233.1">
    <property type="nucleotide sequence ID" value="NZ_JAEHFX010000001.1"/>
</dbReference>
<evidence type="ECO:0000313" key="9">
    <source>
        <dbReference type="Proteomes" id="UP000644147"/>
    </source>
</evidence>
<proteinExistence type="inferred from homology"/>
<accession>A0ABS1BWU4</accession>
<evidence type="ECO:0000256" key="4">
    <source>
        <dbReference type="ARBA" id="ARBA00022801"/>
    </source>
</evidence>
<dbReference type="SUPFAM" id="SSF52317">
    <property type="entry name" value="Class I glutamine amidotransferase-like"/>
    <property type="match status" value="1"/>
</dbReference>
<evidence type="ECO:0000256" key="3">
    <source>
        <dbReference type="ARBA" id="ARBA00022670"/>
    </source>
</evidence>
<dbReference type="Gene3D" id="3.50.30.60">
    <property type="entry name" value="LD-carboxypeptidase A C-terminal domain-like"/>
    <property type="match status" value="1"/>
</dbReference>
<dbReference type="InterPro" id="IPR040921">
    <property type="entry name" value="Peptidase_S66C"/>
</dbReference>
<keyword evidence="3" id="KW-0645">Protease</keyword>
<comment type="caution">
    <text evidence="8">The sequence shown here is derived from an EMBL/GenBank/DDBJ whole genome shotgun (WGS) entry which is preliminary data.</text>
</comment>
<dbReference type="InterPro" id="IPR003507">
    <property type="entry name" value="S66_fam"/>
</dbReference>
<evidence type="ECO:0000256" key="5">
    <source>
        <dbReference type="ARBA" id="ARBA00022825"/>
    </source>
</evidence>
<keyword evidence="4" id="KW-0378">Hydrolase</keyword>
<dbReference type="InterPro" id="IPR029062">
    <property type="entry name" value="Class_I_gatase-like"/>
</dbReference>
<dbReference type="InterPro" id="IPR027461">
    <property type="entry name" value="Carboxypeptidase_A_C_sf"/>
</dbReference>
<dbReference type="SUPFAM" id="SSF141986">
    <property type="entry name" value="LD-carboxypeptidase A C-terminal domain-like"/>
    <property type="match status" value="1"/>
</dbReference>
<dbReference type="PANTHER" id="PTHR30237">
    <property type="entry name" value="MURAMOYLTETRAPEPTIDE CARBOXYPEPTIDASE"/>
    <property type="match status" value="1"/>
</dbReference>
<feature type="domain" description="LD-carboxypeptidase C-terminal" evidence="7">
    <location>
        <begin position="167"/>
        <end position="283"/>
    </location>
</feature>
<dbReference type="Proteomes" id="UP000644147">
    <property type="component" value="Unassembled WGS sequence"/>
</dbReference>
<organism evidence="8 9">
    <name type="scientific">Adhaeribacter terrigena</name>
    <dbReference type="NCBI Taxonomy" id="2793070"/>
    <lineage>
        <taxon>Bacteria</taxon>
        <taxon>Pseudomonadati</taxon>
        <taxon>Bacteroidota</taxon>
        <taxon>Cytophagia</taxon>
        <taxon>Cytophagales</taxon>
        <taxon>Hymenobacteraceae</taxon>
        <taxon>Adhaeribacter</taxon>
    </lineage>
</organism>